<dbReference type="SUPFAM" id="SSF53800">
    <property type="entry name" value="Chelatase"/>
    <property type="match status" value="1"/>
</dbReference>
<protein>
    <recommendedName>
        <fullName evidence="5">Sirohydrochlorin ferrochelatase</fullName>
    </recommendedName>
</protein>
<reference evidence="3 4" key="1">
    <citation type="journal article" date="2014" name="Genome Announc.">
        <title>Draft Genome Sequence of Paenibacillus pini JCM 16418T, Isolated from the Rhizosphere of Pine Tree.</title>
        <authorList>
            <person name="Yuki M."/>
            <person name="Oshima K."/>
            <person name="Suda W."/>
            <person name="Oshida Y."/>
            <person name="Kitamura K."/>
            <person name="Iida Y."/>
            <person name="Hattori M."/>
            <person name="Ohkuma M."/>
        </authorList>
    </citation>
    <scope>NUCLEOTIDE SEQUENCE [LARGE SCALE GENOMIC DNA]</scope>
    <source>
        <strain evidence="3 4">JCM 16418</strain>
    </source>
</reference>
<dbReference type="InterPro" id="IPR050963">
    <property type="entry name" value="Sirohydro_Cobaltochel/CbiX"/>
</dbReference>
<dbReference type="STRING" id="1236976.JCM16418_2861"/>
<dbReference type="Gene3D" id="3.40.50.1400">
    <property type="match status" value="2"/>
</dbReference>
<evidence type="ECO:0000313" key="3">
    <source>
        <dbReference type="EMBL" id="GAF08756.1"/>
    </source>
</evidence>
<name>W7YVV4_9BACL</name>
<dbReference type="GO" id="GO:0016829">
    <property type="term" value="F:lyase activity"/>
    <property type="evidence" value="ECO:0007669"/>
    <property type="project" value="UniProtKB-KW"/>
</dbReference>
<organism evidence="3 4">
    <name type="scientific">Paenibacillus pini JCM 16418</name>
    <dbReference type="NCBI Taxonomy" id="1236976"/>
    <lineage>
        <taxon>Bacteria</taxon>
        <taxon>Bacillati</taxon>
        <taxon>Bacillota</taxon>
        <taxon>Bacilli</taxon>
        <taxon>Bacillales</taxon>
        <taxon>Paenibacillaceae</taxon>
        <taxon>Paenibacillus</taxon>
    </lineage>
</organism>
<gene>
    <name evidence="3" type="ORF">JCM16418_2861</name>
</gene>
<dbReference type="EMBL" id="BAVZ01000008">
    <property type="protein sequence ID" value="GAF08756.1"/>
    <property type="molecule type" value="Genomic_DNA"/>
</dbReference>
<dbReference type="PANTHER" id="PTHR33542:SF3">
    <property type="entry name" value="SIROHYDROCHLORIN FERROCHELATASE, CHLOROPLASTIC"/>
    <property type="match status" value="1"/>
</dbReference>
<dbReference type="OrthoDB" id="1489951at2"/>
<dbReference type="eggNOG" id="COG2138">
    <property type="taxonomic scope" value="Bacteria"/>
</dbReference>
<dbReference type="PANTHER" id="PTHR33542">
    <property type="entry name" value="SIROHYDROCHLORIN FERROCHELATASE, CHLOROPLASTIC"/>
    <property type="match status" value="1"/>
</dbReference>
<dbReference type="Proteomes" id="UP000019364">
    <property type="component" value="Unassembled WGS sequence"/>
</dbReference>
<dbReference type="CDD" id="cd03416">
    <property type="entry name" value="CbiX_SirB_N"/>
    <property type="match status" value="1"/>
</dbReference>
<keyword evidence="1" id="KW-0479">Metal-binding</keyword>
<evidence type="ECO:0008006" key="5">
    <source>
        <dbReference type="Google" id="ProtNLM"/>
    </source>
</evidence>
<keyword evidence="4" id="KW-1185">Reference proteome</keyword>
<dbReference type="InterPro" id="IPR002762">
    <property type="entry name" value="CbiX-like"/>
</dbReference>
<accession>W7YVV4</accession>
<dbReference type="GO" id="GO:0046872">
    <property type="term" value="F:metal ion binding"/>
    <property type="evidence" value="ECO:0007669"/>
    <property type="project" value="UniProtKB-KW"/>
</dbReference>
<sequence>MKKSGVLVISHGSRENSWVKLVDDAVNLLPLRGDLPVAVSFLEIVEGRLIQDGINLLEGQGVTDILVLPLFVSSGSTHVSEIAYALGVMDSAGIETDLERFEVKASIHYGLPMDDDPDIAQMVWDKVSHLSENPNQEAIIIVGHGSIHDGFRQRWEQGITSLAEKVKHISGVAAVDYALLNPDIIHRKVQYWQKEHRKQVIVAPLFLSEGYFIRTVIPRRLEGLDYLYSGQALLPHPLLTHWMDRQIETWLEHTSGTSVQLN</sequence>
<dbReference type="RefSeq" id="WP_036649502.1">
    <property type="nucleotide sequence ID" value="NZ_BAVZ01000008.1"/>
</dbReference>
<evidence type="ECO:0000256" key="1">
    <source>
        <dbReference type="ARBA" id="ARBA00022723"/>
    </source>
</evidence>
<dbReference type="AlphaFoldDB" id="W7YVV4"/>
<proteinExistence type="predicted"/>
<evidence type="ECO:0000313" key="4">
    <source>
        <dbReference type="Proteomes" id="UP000019364"/>
    </source>
</evidence>
<comment type="caution">
    <text evidence="3">The sequence shown here is derived from an EMBL/GenBank/DDBJ whole genome shotgun (WGS) entry which is preliminary data.</text>
</comment>
<keyword evidence="2" id="KW-0456">Lyase</keyword>
<dbReference type="Pfam" id="PF01903">
    <property type="entry name" value="CbiX"/>
    <property type="match status" value="2"/>
</dbReference>
<evidence type="ECO:0000256" key="2">
    <source>
        <dbReference type="ARBA" id="ARBA00023239"/>
    </source>
</evidence>